<keyword evidence="1" id="KW-1133">Transmembrane helix</keyword>
<keyword evidence="1" id="KW-0472">Membrane</keyword>
<feature type="domain" description="Protein FecR C-terminal" evidence="3">
    <location>
        <begin position="260"/>
        <end position="326"/>
    </location>
</feature>
<evidence type="ECO:0000259" key="3">
    <source>
        <dbReference type="Pfam" id="PF16344"/>
    </source>
</evidence>
<reference evidence="4" key="2">
    <citation type="journal article" date="2021" name="PeerJ">
        <title>Extensive microbial diversity within the chicken gut microbiome revealed by metagenomics and culture.</title>
        <authorList>
            <person name="Gilroy R."/>
            <person name="Ravi A."/>
            <person name="Getino M."/>
            <person name="Pursley I."/>
            <person name="Horton D.L."/>
            <person name="Alikhan N.F."/>
            <person name="Baker D."/>
            <person name="Gharbi K."/>
            <person name="Hall N."/>
            <person name="Watson M."/>
            <person name="Adriaenssens E.M."/>
            <person name="Foster-Nyarko E."/>
            <person name="Jarju S."/>
            <person name="Secka A."/>
            <person name="Antonio M."/>
            <person name="Oren A."/>
            <person name="Chaudhuri R.R."/>
            <person name="La Ragione R."/>
            <person name="Hildebrand F."/>
            <person name="Pallen M.J."/>
        </authorList>
    </citation>
    <scope>NUCLEOTIDE SEQUENCE</scope>
    <source>
        <strain evidence="4">CHK165-8395</strain>
    </source>
</reference>
<accession>A0A412GCS8</accession>
<dbReference type="GO" id="GO:0016989">
    <property type="term" value="F:sigma factor antagonist activity"/>
    <property type="evidence" value="ECO:0007669"/>
    <property type="project" value="TreeGrafter"/>
</dbReference>
<reference evidence="5 6" key="1">
    <citation type="submission" date="2018-08" db="EMBL/GenBank/DDBJ databases">
        <title>A genome reference for cultivated species of the human gut microbiota.</title>
        <authorList>
            <person name="Zou Y."/>
            <person name="Xue W."/>
            <person name="Luo G."/>
        </authorList>
    </citation>
    <scope>NUCLEOTIDE SEQUENCE [LARGE SCALE GENOMIC DNA]</scope>
    <source>
        <strain evidence="5 6">AF24-2</strain>
    </source>
</reference>
<dbReference type="PIRSF" id="PIRSF018266">
    <property type="entry name" value="FecR"/>
    <property type="match status" value="1"/>
</dbReference>
<dbReference type="RefSeq" id="WP_118485116.1">
    <property type="nucleotide sequence ID" value="NZ_CALUHW010000057.1"/>
</dbReference>
<reference evidence="4" key="3">
    <citation type="submission" date="2021-09" db="EMBL/GenBank/DDBJ databases">
        <authorList>
            <person name="Gilroy R."/>
        </authorList>
    </citation>
    <scope>NUCLEOTIDE SEQUENCE</scope>
    <source>
        <strain evidence="4">CHK165-8395</strain>
    </source>
</reference>
<comment type="caution">
    <text evidence="5">The sequence shown here is derived from an EMBL/GenBank/DDBJ whole genome shotgun (WGS) entry which is preliminary data.</text>
</comment>
<dbReference type="InterPro" id="IPR012373">
    <property type="entry name" value="Ferrdict_sens_TM"/>
</dbReference>
<evidence type="ECO:0000313" key="6">
    <source>
        <dbReference type="Proteomes" id="UP000285864"/>
    </source>
</evidence>
<dbReference type="AlphaFoldDB" id="A0A412GCS8"/>
<dbReference type="Proteomes" id="UP000285864">
    <property type="component" value="Unassembled WGS sequence"/>
</dbReference>
<dbReference type="EMBL" id="QRUU01000066">
    <property type="protein sequence ID" value="RGR92590.1"/>
    <property type="molecule type" value="Genomic_DNA"/>
</dbReference>
<evidence type="ECO:0000256" key="1">
    <source>
        <dbReference type="SAM" id="Phobius"/>
    </source>
</evidence>
<dbReference type="InterPro" id="IPR006860">
    <property type="entry name" value="FecR"/>
</dbReference>
<keyword evidence="1" id="KW-0812">Transmembrane</keyword>
<dbReference type="Pfam" id="PF04773">
    <property type="entry name" value="FecR"/>
    <property type="match status" value="1"/>
</dbReference>
<dbReference type="Proteomes" id="UP000718012">
    <property type="component" value="Unassembled WGS sequence"/>
</dbReference>
<keyword evidence="6" id="KW-1185">Reference proteome</keyword>
<evidence type="ECO:0000313" key="4">
    <source>
        <dbReference type="EMBL" id="HJF07133.1"/>
    </source>
</evidence>
<dbReference type="PANTHER" id="PTHR30273:SF2">
    <property type="entry name" value="PROTEIN FECR"/>
    <property type="match status" value="1"/>
</dbReference>
<proteinExistence type="predicted"/>
<protein>
    <submittedName>
        <fullName evidence="5">FecR family protein</fullName>
    </submittedName>
</protein>
<feature type="transmembrane region" description="Helical" evidence="1">
    <location>
        <begin position="87"/>
        <end position="109"/>
    </location>
</feature>
<dbReference type="Pfam" id="PF16344">
    <property type="entry name" value="FecR_C"/>
    <property type="match status" value="1"/>
</dbReference>
<dbReference type="EMBL" id="DYXD01000058">
    <property type="protein sequence ID" value="HJF07133.1"/>
    <property type="molecule type" value="Genomic_DNA"/>
</dbReference>
<dbReference type="PANTHER" id="PTHR30273">
    <property type="entry name" value="PERIPLASMIC SIGNAL SENSOR AND SIGMA FACTOR ACTIVATOR FECR-RELATED"/>
    <property type="match status" value="1"/>
</dbReference>
<dbReference type="Gene3D" id="2.60.120.1440">
    <property type="match status" value="1"/>
</dbReference>
<evidence type="ECO:0000313" key="5">
    <source>
        <dbReference type="EMBL" id="RGR92590.1"/>
    </source>
</evidence>
<name>A0A412GCS8_9BACT</name>
<gene>
    <name evidence="5" type="ORF">DWY20_12565</name>
    <name evidence="4" type="ORF">K8U81_02930</name>
</gene>
<dbReference type="InterPro" id="IPR032508">
    <property type="entry name" value="FecR_C"/>
</dbReference>
<organism evidence="5 6">
    <name type="scientific">Phocaeicola coprocola</name>
    <dbReference type="NCBI Taxonomy" id="310298"/>
    <lineage>
        <taxon>Bacteria</taxon>
        <taxon>Pseudomonadati</taxon>
        <taxon>Bacteroidota</taxon>
        <taxon>Bacteroidia</taxon>
        <taxon>Bacteroidales</taxon>
        <taxon>Bacteroidaceae</taxon>
        <taxon>Phocaeicola</taxon>
    </lineage>
</organism>
<evidence type="ECO:0000259" key="2">
    <source>
        <dbReference type="Pfam" id="PF04773"/>
    </source>
</evidence>
<dbReference type="Gene3D" id="3.55.50.30">
    <property type="match status" value="1"/>
</dbReference>
<dbReference type="FunFam" id="2.60.120.1440:FF:000001">
    <property type="entry name" value="Putative anti-sigma factor"/>
    <property type="match status" value="1"/>
</dbReference>
<feature type="domain" description="FecR protein" evidence="2">
    <location>
        <begin position="119"/>
        <end position="212"/>
    </location>
</feature>
<sequence>MNKVNYNTIIRFFKNECSEEERLLIIKWVNESQEHAEQFFRWEELYHLGNNSEKENDLAIRKAEKKLYERIEIEKSHQWFFSTINRWVKYAAVITSILAISGLTLWYFVADSQEKWITASTTNGETLEITLPDNSKVWLNENSILKYPEHFTKEKRELHLTGEAYFEVTKNKHKPFTVQSSAMNVQVLGTKFNFKTPSNGRIVETSLIEGEIKVSGNNNEGAITLSPGQKVELNTVTKQMKVSETNAALDAIWHNNLIPFKNADIFDIAEVLEKVYGVKIILSPDISPSTTYSGVLKRKDSIEDVLRILQNTIHLQYKIHQETIFISSASK</sequence>